<gene>
    <name evidence="1" type="ORF">CTER_4038</name>
</gene>
<proteinExistence type="predicted"/>
<evidence type="ECO:0000313" key="1">
    <source>
        <dbReference type="EMBL" id="EMS70290.1"/>
    </source>
</evidence>
<accession>S0FG72</accession>
<sequence>MLLENGLENCNCKKEACPRHGKCKECVEYHTVNPKYLPYCKREKTGLRKLFKS</sequence>
<keyword evidence="2" id="KW-1185">Reference proteome</keyword>
<dbReference type="AlphaFoldDB" id="S0FG72"/>
<dbReference type="PATRIC" id="fig|1195236.3.peg.4252"/>
<dbReference type="Proteomes" id="UP000014155">
    <property type="component" value="Unassembled WGS sequence"/>
</dbReference>
<dbReference type="STRING" id="1195236.CTER_4038"/>
<name>S0FG72_RUMCE</name>
<reference evidence="1 2" key="1">
    <citation type="journal article" date="2013" name="Genome Announc.">
        <title>Draft Genome Sequence of the Cellulolytic, Mesophilic, Anaerobic Bacterium Clostridium termitidis Strain CT1112 (DSM 5398).</title>
        <authorList>
            <person name="Lal S."/>
            <person name="Ramachandran U."/>
            <person name="Zhang X."/>
            <person name="Munir R."/>
            <person name="Sparling R."/>
            <person name="Levin D.B."/>
        </authorList>
    </citation>
    <scope>NUCLEOTIDE SEQUENCE [LARGE SCALE GENOMIC DNA]</scope>
    <source>
        <strain evidence="1 2">CT1112</strain>
    </source>
</reference>
<dbReference type="RefSeq" id="WP_004628927.1">
    <property type="nucleotide sequence ID" value="NZ_AORV01000058.1"/>
</dbReference>
<dbReference type="EMBL" id="AORV01000058">
    <property type="protein sequence ID" value="EMS70290.1"/>
    <property type="molecule type" value="Genomic_DNA"/>
</dbReference>
<organism evidence="1 2">
    <name type="scientific">Ruminiclostridium cellobioparum subsp. termitidis CT1112</name>
    <dbReference type="NCBI Taxonomy" id="1195236"/>
    <lineage>
        <taxon>Bacteria</taxon>
        <taxon>Bacillati</taxon>
        <taxon>Bacillota</taxon>
        <taxon>Clostridia</taxon>
        <taxon>Eubacteriales</taxon>
        <taxon>Oscillospiraceae</taxon>
        <taxon>Ruminiclostridium</taxon>
    </lineage>
</organism>
<protein>
    <submittedName>
        <fullName evidence="1">Uncharacterized protein</fullName>
    </submittedName>
</protein>
<comment type="caution">
    <text evidence="1">The sequence shown here is derived from an EMBL/GenBank/DDBJ whole genome shotgun (WGS) entry which is preliminary data.</text>
</comment>
<evidence type="ECO:0000313" key="2">
    <source>
        <dbReference type="Proteomes" id="UP000014155"/>
    </source>
</evidence>